<dbReference type="RefSeq" id="WP_321562938.1">
    <property type="nucleotide sequence ID" value="NZ_CP139558.1"/>
</dbReference>
<gene>
    <name evidence="3" type="ORF">SNE25_31300</name>
</gene>
<proteinExistence type="inferred from homology"/>
<evidence type="ECO:0000313" key="3">
    <source>
        <dbReference type="EMBL" id="WPU93808.1"/>
    </source>
</evidence>
<reference evidence="3 4" key="1">
    <citation type="submission" date="2023-11" db="EMBL/GenBank/DDBJ databases">
        <title>Analysis of the Genomes of Mucilaginibacter gossypii cycad 4 and M. sabulilitoris SNA2: microbes with the potential for plant growth promotion.</title>
        <authorList>
            <person name="Hirsch A.M."/>
            <person name="Humm E."/>
            <person name="Rubbi M."/>
            <person name="Del Vecchio G."/>
            <person name="Ha S.M."/>
            <person name="Pellegrini M."/>
            <person name="Gunsalus R.P."/>
        </authorList>
    </citation>
    <scope>NUCLEOTIDE SEQUENCE [LARGE SCALE GENOMIC DNA]</scope>
    <source>
        <strain evidence="3 4">SNA2</strain>
    </source>
</reference>
<dbReference type="SUPFAM" id="SSF51735">
    <property type="entry name" value="NAD(P)-binding Rossmann-fold domains"/>
    <property type="match status" value="1"/>
</dbReference>
<keyword evidence="4" id="KW-1185">Reference proteome</keyword>
<protein>
    <submittedName>
        <fullName evidence="3">SDR family oxidoreductase</fullName>
    </submittedName>
</protein>
<dbReference type="Pfam" id="PF13561">
    <property type="entry name" value="adh_short_C2"/>
    <property type="match status" value="1"/>
</dbReference>
<comment type="similarity">
    <text evidence="1">Belongs to the short-chain dehydrogenases/reductases (SDR) family.</text>
</comment>
<dbReference type="InterPro" id="IPR002347">
    <property type="entry name" value="SDR_fam"/>
</dbReference>
<name>A0ABZ0TL68_9SPHI</name>
<evidence type="ECO:0000256" key="1">
    <source>
        <dbReference type="ARBA" id="ARBA00006484"/>
    </source>
</evidence>
<dbReference type="PANTHER" id="PTHR43477:SF1">
    <property type="entry name" value="DIHYDROANTICAPSIN 7-DEHYDROGENASE"/>
    <property type="match status" value="1"/>
</dbReference>
<sequence length="246" mass="26143">MNTQVNNSKLQGKRVILLGASSGIGLATAKAAAAEGANVVIVSSNQQRIDEALTTLPGTAKGYAIDLSNEENIKTFFKGIGQFDHLVYTAGENLSLIYLNDLEMKKAHSFFNIRYWGAIAALKYGAPHINKGGSVSLMSGTANHRPGVGWLLGASICGAMDGLTRAMAVELAPIRVNTVSAGVIKTNLWNSIPETDREGMYQSLSDALLLKRVGEAEDVALAFIYFMKQSHGTGQILTVDGGTLLV</sequence>
<dbReference type="Gene3D" id="3.40.50.720">
    <property type="entry name" value="NAD(P)-binding Rossmann-like Domain"/>
    <property type="match status" value="1"/>
</dbReference>
<dbReference type="InterPro" id="IPR036291">
    <property type="entry name" value="NAD(P)-bd_dom_sf"/>
</dbReference>
<organism evidence="3 4">
    <name type="scientific">Mucilaginibacter sabulilitoris</name>
    <dbReference type="NCBI Taxonomy" id="1173583"/>
    <lineage>
        <taxon>Bacteria</taxon>
        <taxon>Pseudomonadati</taxon>
        <taxon>Bacteroidota</taxon>
        <taxon>Sphingobacteriia</taxon>
        <taxon>Sphingobacteriales</taxon>
        <taxon>Sphingobacteriaceae</taxon>
        <taxon>Mucilaginibacter</taxon>
    </lineage>
</organism>
<dbReference type="PRINTS" id="PR00081">
    <property type="entry name" value="GDHRDH"/>
</dbReference>
<dbReference type="EMBL" id="CP139558">
    <property type="protein sequence ID" value="WPU93808.1"/>
    <property type="molecule type" value="Genomic_DNA"/>
</dbReference>
<evidence type="ECO:0000313" key="4">
    <source>
        <dbReference type="Proteomes" id="UP001324380"/>
    </source>
</evidence>
<evidence type="ECO:0000256" key="2">
    <source>
        <dbReference type="ARBA" id="ARBA00023002"/>
    </source>
</evidence>
<dbReference type="PANTHER" id="PTHR43477">
    <property type="entry name" value="DIHYDROANTICAPSIN 7-DEHYDROGENASE"/>
    <property type="match status" value="1"/>
</dbReference>
<accession>A0ABZ0TL68</accession>
<dbReference type="Proteomes" id="UP001324380">
    <property type="component" value="Chromosome"/>
</dbReference>
<keyword evidence="2" id="KW-0560">Oxidoreductase</keyword>
<dbReference type="InterPro" id="IPR051122">
    <property type="entry name" value="SDR_DHRS6-like"/>
</dbReference>